<evidence type="ECO:0000313" key="9">
    <source>
        <dbReference type="EMBL" id="PMD58628.1"/>
    </source>
</evidence>
<feature type="transmembrane region" description="Helical" evidence="7">
    <location>
        <begin position="156"/>
        <end position="177"/>
    </location>
</feature>
<dbReference type="STRING" id="1095630.A0A2J6T6J2"/>
<dbReference type="InterPro" id="IPR036259">
    <property type="entry name" value="MFS_trans_sf"/>
</dbReference>
<dbReference type="OrthoDB" id="10021397at2759"/>
<dbReference type="PROSITE" id="PS50850">
    <property type="entry name" value="MFS"/>
    <property type="match status" value="1"/>
</dbReference>
<feature type="transmembrane region" description="Helical" evidence="7">
    <location>
        <begin position="131"/>
        <end position="150"/>
    </location>
</feature>
<dbReference type="PANTHER" id="PTHR23501:SF12">
    <property type="entry name" value="MAJOR FACILITATOR SUPERFAMILY (MFS) PROFILE DOMAIN-CONTAINING PROTEIN-RELATED"/>
    <property type="match status" value="1"/>
</dbReference>
<proteinExistence type="inferred from homology"/>
<comment type="similarity">
    <text evidence="2">Belongs to the major facilitator superfamily. TCR/Tet family.</text>
</comment>
<dbReference type="InterPro" id="IPR011701">
    <property type="entry name" value="MFS"/>
</dbReference>
<name>A0A2J6T6J2_9HELO</name>
<dbReference type="Gene3D" id="1.20.1250.20">
    <property type="entry name" value="MFS general substrate transporter like domains"/>
    <property type="match status" value="1"/>
</dbReference>
<dbReference type="GeneID" id="36592946"/>
<keyword evidence="6 7" id="KW-0472">Membrane</keyword>
<feature type="transmembrane region" description="Helical" evidence="7">
    <location>
        <begin position="103"/>
        <end position="124"/>
    </location>
</feature>
<organism evidence="9 10">
    <name type="scientific">Hyaloscypha bicolor E</name>
    <dbReference type="NCBI Taxonomy" id="1095630"/>
    <lineage>
        <taxon>Eukaryota</taxon>
        <taxon>Fungi</taxon>
        <taxon>Dikarya</taxon>
        <taxon>Ascomycota</taxon>
        <taxon>Pezizomycotina</taxon>
        <taxon>Leotiomycetes</taxon>
        <taxon>Helotiales</taxon>
        <taxon>Hyaloscyphaceae</taxon>
        <taxon>Hyaloscypha</taxon>
        <taxon>Hyaloscypha bicolor</taxon>
    </lineage>
</organism>
<dbReference type="Proteomes" id="UP000235371">
    <property type="component" value="Unassembled WGS sequence"/>
</dbReference>
<keyword evidence="3" id="KW-0813">Transport</keyword>
<feature type="transmembrane region" description="Helical" evidence="7">
    <location>
        <begin position="458"/>
        <end position="481"/>
    </location>
</feature>
<sequence>MLQSGDQPLKDPDSEKLLTKWDSSSSFELEGPRTLALELDLEENGLPQDKKEIQGESVRGWRWVLYVTALASAMFFYCIDKSVTTIIIPIMVSELGEASKLPWVFVGFGLGALSLILPVGQLYSLYNAKHLYLGFLTTFILGSTLCGAAWSMNTLIIGRVLAGAGGTGVYTGIMTILTATIDVKERPVYLGAIGLFWSIGRILGPLIGGALGKTAWRWGFYINLIVCALFTPVYIYLLPNIHPFPGVPPLVRLRKLDALGWILSISAIVSLFTGVNFGGTRFLWNSATSITIFITAGASLVLLAFQQGLCIFTSPKDRLFPVKMLFIPEACLIFVISASSSIAGFVPTNFVSLYFQFSRGDSALMAALRLLPMIFAMSLGLSLSGYQMPRIGYLEFWPIVGSLVALPGMILMVLLKLTTNPLTIYISQALIGAGMGTYIQIGYTLILPYTPEFETQGALAFIIISQTGAIAFSLSVSSSLFTNIAIQGLTKLLPNSSKEEIERALSGQSGMFFDIVPAHIRDTALGVLVSAMRPAYI</sequence>
<dbReference type="RefSeq" id="XP_024735532.1">
    <property type="nucleotide sequence ID" value="XM_024884869.1"/>
</dbReference>
<evidence type="ECO:0000256" key="6">
    <source>
        <dbReference type="ARBA" id="ARBA00023136"/>
    </source>
</evidence>
<dbReference type="InParanoid" id="A0A2J6T6J2"/>
<feature type="transmembrane region" description="Helical" evidence="7">
    <location>
        <begin position="424"/>
        <end position="446"/>
    </location>
</feature>
<dbReference type="InterPro" id="IPR001958">
    <property type="entry name" value="Tet-R_TetA/multi-R_MdtG-like"/>
</dbReference>
<evidence type="ECO:0000256" key="4">
    <source>
        <dbReference type="ARBA" id="ARBA00022692"/>
    </source>
</evidence>
<feature type="transmembrane region" description="Helical" evidence="7">
    <location>
        <begin position="189"/>
        <end position="212"/>
    </location>
</feature>
<accession>A0A2J6T6J2</accession>
<evidence type="ECO:0000256" key="1">
    <source>
        <dbReference type="ARBA" id="ARBA00004141"/>
    </source>
</evidence>
<feature type="domain" description="Major facilitator superfamily (MFS) profile" evidence="8">
    <location>
        <begin position="66"/>
        <end position="537"/>
    </location>
</feature>
<keyword evidence="10" id="KW-1185">Reference proteome</keyword>
<evidence type="ECO:0000256" key="2">
    <source>
        <dbReference type="ARBA" id="ARBA00007520"/>
    </source>
</evidence>
<dbReference type="EMBL" id="KZ613817">
    <property type="protein sequence ID" value="PMD58628.1"/>
    <property type="molecule type" value="Genomic_DNA"/>
</dbReference>
<gene>
    <name evidence="9" type="ORF">K444DRAFT_643536</name>
</gene>
<feature type="transmembrane region" description="Helical" evidence="7">
    <location>
        <begin position="63"/>
        <end position="91"/>
    </location>
</feature>
<evidence type="ECO:0000259" key="8">
    <source>
        <dbReference type="PROSITE" id="PS50850"/>
    </source>
</evidence>
<evidence type="ECO:0000256" key="7">
    <source>
        <dbReference type="SAM" id="Phobius"/>
    </source>
</evidence>
<protein>
    <submittedName>
        <fullName evidence="9">MFS general substrate transporter</fullName>
    </submittedName>
</protein>
<feature type="transmembrane region" description="Helical" evidence="7">
    <location>
        <begin position="283"/>
        <end position="305"/>
    </location>
</feature>
<dbReference type="PRINTS" id="PR01035">
    <property type="entry name" value="TCRTETA"/>
</dbReference>
<dbReference type="PANTHER" id="PTHR23501">
    <property type="entry name" value="MAJOR FACILITATOR SUPERFAMILY"/>
    <property type="match status" value="1"/>
</dbReference>
<dbReference type="Pfam" id="PF07690">
    <property type="entry name" value="MFS_1"/>
    <property type="match status" value="1"/>
</dbReference>
<dbReference type="GO" id="GO:0022857">
    <property type="term" value="F:transmembrane transporter activity"/>
    <property type="evidence" value="ECO:0007669"/>
    <property type="project" value="InterPro"/>
</dbReference>
<feature type="transmembrane region" description="Helical" evidence="7">
    <location>
        <begin position="325"/>
        <end position="346"/>
    </location>
</feature>
<dbReference type="InterPro" id="IPR020846">
    <property type="entry name" value="MFS_dom"/>
</dbReference>
<dbReference type="GO" id="GO:0005886">
    <property type="term" value="C:plasma membrane"/>
    <property type="evidence" value="ECO:0007669"/>
    <property type="project" value="TreeGrafter"/>
</dbReference>
<feature type="transmembrane region" description="Helical" evidence="7">
    <location>
        <begin position="218"/>
        <end position="237"/>
    </location>
</feature>
<dbReference type="SUPFAM" id="SSF103473">
    <property type="entry name" value="MFS general substrate transporter"/>
    <property type="match status" value="1"/>
</dbReference>
<feature type="transmembrane region" description="Helical" evidence="7">
    <location>
        <begin position="396"/>
        <end position="418"/>
    </location>
</feature>
<feature type="transmembrane region" description="Helical" evidence="7">
    <location>
        <begin position="258"/>
        <end position="277"/>
    </location>
</feature>
<evidence type="ECO:0000256" key="3">
    <source>
        <dbReference type="ARBA" id="ARBA00022448"/>
    </source>
</evidence>
<dbReference type="AlphaFoldDB" id="A0A2J6T6J2"/>
<evidence type="ECO:0000313" key="10">
    <source>
        <dbReference type="Proteomes" id="UP000235371"/>
    </source>
</evidence>
<comment type="subcellular location">
    <subcellularLocation>
        <location evidence="1">Membrane</location>
        <topology evidence="1">Multi-pass membrane protein</topology>
    </subcellularLocation>
</comment>
<reference evidence="9 10" key="1">
    <citation type="submission" date="2016-04" db="EMBL/GenBank/DDBJ databases">
        <title>A degradative enzymes factory behind the ericoid mycorrhizal symbiosis.</title>
        <authorList>
            <consortium name="DOE Joint Genome Institute"/>
            <person name="Martino E."/>
            <person name="Morin E."/>
            <person name="Grelet G."/>
            <person name="Kuo A."/>
            <person name="Kohler A."/>
            <person name="Daghino S."/>
            <person name="Barry K."/>
            <person name="Choi C."/>
            <person name="Cichocki N."/>
            <person name="Clum A."/>
            <person name="Copeland A."/>
            <person name="Hainaut M."/>
            <person name="Haridas S."/>
            <person name="Labutti K."/>
            <person name="Lindquist E."/>
            <person name="Lipzen A."/>
            <person name="Khouja H.-R."/>
            <person name="Murat C."/>
            <person name="Ohm R."/>
            <person name="Olson A."/>
            <person name="Spatafora J."/>
            <person name="Veneault-Fourrey C."/>
            <person name="Henrissat B."/>
            <person name="Grigoriev I."/>
            <person name="Martin F."/>
            <person name="Perotto S."/>
        </authorList>
    </citation>
    <scope>NUCLEOTIDE SEQUENCE [LARGE SCALE GENOMIC DNA]</scope>
    <source>
        <strain evidence="9 10">E</strain>
    </source>
</reference>
<evidence type="ECO:0000256" key="5">
    <source>
        <dbReference type="ARBA" id="ARBA00022989"/>
    </source>
</evidence>
<keyword evidence="4 7" id="KW-0812">Transmembrane</keyword>
<feature type="transmembrane region" description="Helical" evidence="7">
    <location>
        <begin position="366"/>
        <end position="384"/>
    </location>
</feature>
<keyword evidence="5 7" id="KW-1133">Transmembrane helix</keyword>